<dbReference type="EMBL" id="JARK01001519">
    <property type="protein sequence ID" value="EYB93314.1"/>
    <property type="molecule type" value="Genomic_DNA"/>
</dbReference>
<keyword evidence="2" id="KW-0812">Transmembrane</keyword>
<feature type="transmembrane region" description="Helical" evidence="2">
    <location>
        <begin position="151"/>
        <end position="177"/>
    </location>
</feature>
<dbReference type="PANTHER" id="PTHR23017:SF3">
    <property type="entry name" value="G-PROTEIN COUPLED RECEPTORS FAMILY 1 PROFILE DOMAIN-CONTAINING PROTEIN"/>
    <property type="match status" value="1"/>
</dbReference>
<dbReference type="Gene3D" id="1.20.1070.10">
    <property type="entry name" value="Rhodopsin 7-helix transmembrane proteins"/>
    <property type="match status" value="1"/>
</dbReference>
<feature type="transmembrane region" description="Helical" evidence="2">
    <location>
        <begin position="103"/>
        <end position="131"/>
    </location>
</feature>
<evidence type="ECO:0000256" key="1">
    <source>
        <dbReference type="SAM" id="MobiDB-lite"/>
    </source>
</evidence>
<feature type="transmembrane region" description="Helical" evidence="2">
    <location>
        <begin position="189"/>
        <end position="213"/>
    </location>
</feature>
<dbReference type="STRING" id="53326.A0A016SSK8"/>
<name>A0A016SSK8_9BILA</name>
<feature type="compositionally biased region" description="Polar residues" evidence="1">
    <location>
        <begin position="400"/>
        <end position="413"/>
    </location>
</feature>
<keyword evidence="5" id="KW-1185">Reference proteome</keyword>
<comment type="caution">
    <text evidence="4">The sequence shown here is derived from an EMBL/GenBank/DDBJ whole genome shotgun (WGS) entry which is preliminary data.</text>
</comment>
<dbReference type="InterPro" id="IPR019430">
    <property type="entry name" value="7TM_GPCR_serpentine_rcpt_Srx"/>
</dbReference>
<feature type="compositionally biased region" description="Basic and acidic residues" evidence="1">
    <location>
        <begin position="367"/>
        <end position="398"/>
    </location>
</feature>
<evidence type="ECO:0000256" key="2">
    <source>
        <dbReference type="SAM" id="Phobius"/>
    </source>
</evidence>
<dbReference type="Pfam" id="PF10328">
    <property type="entry name" value="7TM_GPCR_Srx"/>
    <property type="match status" value="1"/>
</dbReference>
<keyword evidence="2" id="KW-1133">Transmembrane helix</keyword>
<feature type="transmembrane region" description="Helical" evidence="2">
    <location>
        <begin position="63"/>
        <end position="91"/>
    </location>
</feature>
<protein>
    <recommendedName>
        <fullName evidence="3">7TM GPCR serpentine receptor class x (Srx) domain-containing protein</fullName>
    </recommendedName>
</protein>
<dbReference type="PANTHER" id="PTHR23017">
    <property type="entry name" value="SERPENTINE RECEPTOR, CLASS X"/>
    <property type="match status" value="1"/>
</dbReference>
<dbReference type="SUPFAM" id="SSF81321">
    <property type="entry name" value="Family A G protein-coupled receptor-like"/>
    <property type="match status" value="1"/>
</dbReference>
<feature type="region of interest" description="Disordered" evidence="1">
    <location>
        <begin position="359"/>
        <end position="413"/>
    </location>
</feature>
<feature type="transmembrane region" description="Helical" evidence="2">
    <location>
        <begin position="277"/>
        <end position="298"/>
    </location>
</feature>
<proteinExistence type="predicted"/>
<accession>A0A016SSK8</accession>
<evidence type="ECO:0000313" key="5">
    <source>
        <dbReference type="Proteomes" id="UP000024635"/>
    </source>
</evidence>
<feature type="domain" description="7TM GPCR serpentine receptor class x (Srx)" evidence="3">
    <location>
        <begin position="80"/>
        <end position="340"/>
    </location>
</feature>
<reference evidence="5" key="1">
    <citation type="journal article" date="2015" name="Nat. Genet.">
        <title>The genome and transcriptome of the zoonotic hookworm Ancylostoma ceylanicum identify infection-specific gene families.</title>
        <authorList>
            <person name="Schwarz E.M."/>
            <person name="Hu Y."/>
            <person name="Antoshechkin I."/>
            <person name="Miller M.M."/>
            <person name="Sternberg P.W."/>
            <person name="Aroian R.V."/>
        </authorList>
    </citation>
    <scope>NUCLEOTIDE SEQUENCE</scope>
    <source>
        <strain evidence="5">HY135</strain>
    </source>
</reference>
<keyword evidence="2" id="KW-0472">Membrane</keyword>
<dbReference type="AlphaFoldDB" id="A0A016SSK8"/>
<evidence type="ECO:0000259" key="3">
    <source>
        <dbReference type="Pfam" id="PF10328"/>
    </source>
</evidence>
<organism evidence="4 5">
    <name type="scientific">Ancylostoma ceylanicum</name>
    <dbReference type="NCBI Taxonomy" id="53326"/>
    <lineage>
        <taxon>Eukaryota</taxon>
        <taxon>Metazoa</taxon>
        <taxon>Ecdysozoa</taxon>
        <taxon>Nematoda</taxon>
        <taxon>Chromadorea</taxon>
        <taxon>Rhabditida</taxon>
        <taxon>Rhabditina</taxon>
        <taxon>Rhabditomorpha</taxon>
        <taxon>Strongyloidea</taxon>
        <taxon>Ancylostomatidae</taxon>
        <taxon>Ancylostomatinae</taxon>
        <taxon>Ancylostoma</taxon>
    </lineage>
</organism>
<dbReference type="Proteomes" id="UP000024635">
    <property type="component" value="Unassembled WGS sequence"/>
</dbReference>
<evidence type="ECO:0000313" key="4">
    <source>
        <dbReference type="EMBL" id="EYB93314.1"/>
    </source>
</evidence>
<feature type="transmembrane region" description="Helical" evidence="2">
    <location>
        <begin position="233"/>
        <end position="256"/>
    </location>
</feature>
<gene>
    <name evidence="4" type="primary">Acey_s0183.g911</name>
    <name evidence="4" type="ORF">Y032_0183g911</name>
</gene>
<feature type="transmembrane region" description="Helical" evidence="2">
    <location>
        <begin position="318"/>
        <end position="339"/>
    </location>
</feature>
<sequence>MDKGRHRDAGTLVVCCTEAVGLLGRDTEENRYVVISRRAERLFFQISSGKVQSENRPDVSTSIFFRMIAQSTLAATMLIALGIPGLYLNLLTTLSFLGASTPFEIVCACHAAGNVGVIAVMVFCSAPMIYFGSPALNDSEFGKMAGRITMYSWFLIHYTQVILAINRFMAINCYISYKTVFSIRNTKRILMVLGVYLLWYFFVGFFDGCHFVFLLKSWQWSFEPTQCGMVLGIYLNFYFTVALLVCCTLFDVCTAMSIYRHLMITRSGERPFSTTDILFFVQSCLSNFVFIVDLALFFVGPKIYQDMFNKLPDTFGGFLINTFTIQISHFLDGLIMVMFNRKTRAHIFSPRTLVHVRAKGSQGRVSDVSRTRREQQRHENNTGRTDDVRLEQSEDRNHRNAGQGTAEGNNVKP</sequence>
<dbReference type="OrthoDB" id="5859283at2759"/>